<dbReference type="AlphaFoldDB" id="A0A9X7V253"/>
<dbReference type="RefSeq" id="WP_228344283.1">
    <property type="nucleotide sequence ID" value="NZ_CP046056.1"/>
</dbReference>
<dbReference type="InterPro" id="IPR050266">
    <property type="entry name" value="AB_hydrolase_sf"/>
</dbReference>
<organism evidence="2 3">
    <name type="scientific">Venatoribacter cucullus</name>
    <dbReference type="NCBI Taxonomy" id="2661630"/>
    <lineage>
        <taxon>Bacteria</taxon>
        <taxon>Pseudomonadati</taxon>
        <taxon>Pseudomonadota</taxon>
        <taxon>Gammaproteobacteria</taxon>
        <taxon>Oceanospirillales</taxon>
        <taxon>Oceanospirillaceae</taxon>
        <taxon>Venatoribacter</taxon>
    </lineage>
</organism>
<dbReference type="Proteomes" id="UP000596074">
    <property type="component" value="Chromosome"/>
</dbReference>
<gene>
    <name evidence="2" type="ORF">GJQ55_07025</name>
</gene>
<dbReference type="GO" id="GO:0016020">
    <property type="term" value="C:membrane"/>
    <property type="evidence" value="ECO:0007669"/>
    <property type="project" value="TreeGrafter"/>
</dbReference>
<dbReference type="Gene3D" id="3.40.50.1820">
    <property type="entry name" value="alpha/beta hydrolase"/>
    <property type="match status" value="1"/>
</dbReference>
<evidence type="ECO:0000313" key="2">
    <source>
        <dbReference type="EMBL" id="QQD24244.1"/>
    </source>
</evidence>
<dbReference type="PANTHER" id="PTHR43798:SF33">
    <property type="entry name" value="HYDROLASE, PUTATIVE (AFU_ORTHOLOGUE AFUA_2G14860)-RELATED"/>
    <property type="match status" value="1"/>
</dbReference>
<dbReference type="InterPro" id="IPR000073">
    <property type="entry name" value="AB_hydrolase_1"/>
</dbReference>
<evidence type="ECO:0000313" key="3">
    <source>
        <dbReference type="Proteomes" id="UP000596074"/>
    </source>
</evidence>
<dbReference type="InterPro" id="IPR029058">
    <property type="entry name" value="AB_hydrolase_fold"/>
</dbReference>
<dbReference type="PANTHER" id="PTHR43798">
    <property type="entry name" value="MONOACYLGLYCEROL LIPASE"/>
    <property type="match status" value="1"/>
</dbReference>
<dbReference type="PRINTS" id="PR00111">
    <property type="entry name" value="ABHYDROLASE"/>
</dbReference>
<dbReference type="Pfam" id="PF12697">
    <property type="entry name" value="Abhydrolase_6"/>
    <property type="match status" value="1"/>
</dbReference>
<dbReference type="GO" id="GO:0047372">
    <property type="term" value="F:monoacylglycerol lipase activity"/>
    <property type="evidence" value="ECO:0007669"/>
    <property type="project" value="TreeGrafter"/>
</dbReference>
<sequence length="294" mass="32172">MNSPYDLSAQLTPWSDAGLAGWTRPGAESAPAVHVLHGNGFCASTLWPAAQLLPADWNLFLTDVPGHGGSAQPDHKMPDWQAMAARIGDALERRWPKPVLGVGHSMGGVLTLLLAAARPQLFSRIVLLDPVLFSPEILLFQQLARKSGLWKRTALVKNVAARRREWPDADSMMADLQRKKLYRQWQPEALQAFIAGGTHTTASGLALNCDPAWEASIFGSYPRGLWHAVHSIQVPVDILVASDSYPFIARAAKRAAAANPNIRWQSVSGSHCFPMEQPQLCATLVQELLQKKVL</sequence>
<accession>A0A9X7V253</accession>
<dbReference type="EMBL" id="CP046056">
    <property type="protein sequence ID" value="QQD24244.1"/>
    <property type="molecule type" value="Genomic_DNA"/>
</dbReference>
<keyword evidence="2" id="KW-0378">Hydrolase</keyword>
<feature type="domain" description="AB hydrolase-1" evidence="1">
    <location>
        <begin position="36"/>
        <end position="282"/>
    </location>
</feature>
<reference evidence="2 3" key="1">
    <citation type="submission" date="2019-11" db="EMBL/GenBank/DDBJ databases">
        <title>Venatorbacter sp. nov. a predator of Campylobacter and other Gram-negative bacteria.</title>
        <authorList>
            <person name="Saeedi A."/>
            <person name="Cummings N.J."/>
            <person name="Connerton I.F."/>
            <person name="Connerton P.L."/>
        </authorList>
    </citation>
    <scope>NUCLEOTIDE SEQUENCE [LARGE SCALE GENOMIC DNA]</scope>
    <source>
        <strain evidence="2">XL5</strain>
    </source>
</reference>
<evidence type="ECO:0000259" key="1">
    <source>
        <dbReference type="Pfam" id="PF12697"/>
    </source>
</evidence>
<protein>
    <submittedName>
        <fullName evidence="2">Alpha/beta fold hydrolase</fullName>
    </submittedName>
</protein>
<dbReference type="KEGG" id="vcw:GJQ55_07025"/>
<dbReference type="GO" id="GO:0046464">
    <property type="term" value="P:acylglycerol catabolic process"/>
    <property type="evidence" value="ECO:0007669"/>
    <property type="project" value="TreeGrafter"/>
</dbReference>
<name>A0A9X7V253_9GAMM</name>
<keyword evidence="3" id="KW-1185">Reference proteome</keyword>
<proteinExistence type="predicted"/>
<dbReference type="SUPFAM" id="SSF53474">
    <property type="entry name" value="alpha/beta-Hydrolases"/>
    <property type="match status" value="1"/>
</dbReference>